<dbReference type="AlphaFoldDB" id="A0A094ZLX5"/>
<organism evidence="1">
    <name type="scientific">Schistosoma haematobium</name>
    <name type="common">Blood fluke</name>
    <dbReference type="NCBI Taxonomy" id="6185"/>
    <lineage>
        <taxon>Eukaryota</taxon>
        <taxon>Metazoa</taxon>
        <taxon>Spiralia</taxon>
        <taxon>Lophotrochozoa</taxon>
        <taxon>Platyhelminthes</taxon>
        <taxon>Trematoda</taxon>
        <taxon>Digenea</taxon>
        <taxon>Strigeidida</taxon>
        <taxon>Schistosomatoidea</taxon>
        <taxon>Schistosomatidae</taxon>
        <taxon>Schistosoma</taxon>
    </lineage>
</organism>
<proteinExistence type="predicted"/>
<name>A0A094ZLX5_SCHHA</name>
<accession>A0A094ZLX5</accession>
<reference evidence="1" key="1">
    <citation type="journal article" date="2012" name="Nat. Genet.">
        <title>Whole-genome sequence of Schistosoma haematobium.</title>
        <authorList>
            <person name="Young N.D."/>
            <person name="Jex A.R."/>
            <person name="Li B."/>
            <person name="Liu S."/>
            <person name="Yang L."/>
            <person name="Xiong Z."/>
            <person name="Li Y."/>
            <person name="Cantacessi C."/>
            <person name="Hall R.S."/>
            <person name="Xu X."/>
            <person name="Chen F."/>
            <person name="Wu X."/>
            <person name="Zerlotini A."/>
            <person name="Oliveira G."/>
            <person name="Hofmann A."/>
            <person name="Zhang G."/>
            <person name="Fang X."/>
            <person name="Kang Y."/>
            <person name="Campbell B.E."/>
            <person name="Loukas A."/>
            <person name="Ranganathan S."/>
            <person name="Rollinson D."/>
            <person name="Rinaldi G."/>
            <person name="Brindley P.J."/>
            <person name="Yang H."/>
            <person name="Wang J."/>
            <person name="Wang J."/>
            <person name="Gasser R.B."/>
        </authorList>
    </citation>
    <scope>NUCLEOTIDE SEQUENCE [LARGE SCALE GENOMIC DNA]</scope>
</reference>
<gene>
    <name evidence="1" type="ORF">MS3_03912</name>
</gene>
<sequence>MHFGLTQRELLQYTQTTQPNVLKPGVIDEVVNVLLKHYKKCEDERIHSLAEVERKRMQNLEAETELKQIHLCLKREPKCQTKKLTRKTVKPSIDWMETQKPGMHPPPDSNKCKLPKSTEDEFQANGMGTLGKKIKDDDLLAKAETDIYNQTDNDPKNRYTDVNHSNRLKELDPDACLHLPLGLVRNPTPRTKKFLSSETNESLYATANQIVYSSSDDQAQKR</sequence>
<protein>
    <submittedName>
        <fullName evidence="1">Uncharacterized protein</fullName>
    </submittedName>
</protein>
<evidence type="ECO:0000313" key="1">
    <source>
        <dbReference type="EMBL" id="KGB35655.1"/>
    </source>
</evidence>
<dbReference type="EMBL" id="KL250703">
    <property type="protein sequence ID" value="KGB35655.1"/>
    <property type="molecule type" value="Genomic_DNA"/>
</dbReference>